<feature type="transmembrane region" description="Helical" evidence="6">
    <location>
        <begin position="148"/>
        <end position="166"/>
    </location>
</feature>
<keyword evidence="3 6" id="KW-1133">Transmembrane helix</keyword>
<feature type="transmembrane region" description="Helical" evidence="6">
    <location>
        <begin position="55"/>
        <end position="74"/>
    </location>
</feature>
<evidence type="ECO:0000256" key="1">
    <source>
        <dbReference type="ARBA" id="ARBA00004651"/>
    </source>
</evidence>
<dbReference type="InterPro" id="IPR036259">
    <property type="entry name" value="MFS_trans_sf"/>
</dbReference>
<feature type="transmembrane region" description="Helical" evidence="6">
    <location>
        <begin position="305"/>
        <end position="327"/>
    </location>
</feature>
<feature type="transmembrane region" description="Helical" evidence="6">
    <location>
        <begin position="21"/>
        <end position="49"/>
    </location>
</feature>
<feature type="transmembrane region" description="Helical" evidence="6">
    <location>
        <begin position="208"/>
        <end position="227"/>
    </location>
</feature>
<feature type="transmembrane region" description="Helical" evidence="6">
    <location>
        <begin position="407"/>
        <end position="423"/>
    </location>
</feature>
<dbReference type="SUPFAM" id="SSF103473">
    <property type="entry name" value="MFS general substrate transporter"/>
    <property type="match status" value="1"/>
</dbReference>
<feature type="transmembrane region" description="Helical" evidence="6">
    <location>
        <begin position="86"/>
        <end position="109"/>
    </location>
</feature>
<dbReference type="RefSeq" id="WP_337693963.1">
    <property type="nucleotide sequence ID" value="NZ_JBBEGN010000002.1"/>
</dbReference>
<reference evidence="8 9" key="1">
    <citation type="submission" date="2024-03" db="EMBL/GenBank/DDBJ databases">
        <title>Actinomycetospora sp. OC33-EN08, a novel actinomycete isolated from wild orchid (Aerides multiflora).</title>
        <authorList>
            <person name="Suriyachadkun C."/>
        </authorList>
    </citation>
    <scope>NUCLEOTIDE SEQUENCE [LARGE SCALE GENOMIC DNA]</scope>
    <source>
        <strain evidence="8 9">OC33-EN08</strain>
    </source>
</reference>
<comment type="caution">
    <text evidence="8">The sequence shown here is derived from an EMBL/GenBank/DDBJ whole genome shotgun (WGS) entry which is preliminary data.</text>
</comment>
<dbReference type="PANTHER" id="PTHR42718:SF49">
    <property type="entry name" value="EXPORT PROTEIN"/>
    <property type="match status" value="1"/>
</dbReference>
<dbReference type="Gene3D" id="1.20.1250.20">
    <property type="entry name" value="MFS general substrate transporter like domains"/>
    <property type="match status" value="2"/>
</dbReference>
<feature type="transmembrane region" description="Helical" evidence="6">
    <location>
        <begin position="178"/>
        <end position="196"/>
    </location>
</feature>
<keyword evidence="9" id="KW-1185">Reference proteome</keyword>
<feature type="transmembrane region" description="Helical" evidence="6">
    <location>
        <begin position="115"/>
        <end position="136"/>
    </location>
</feature>
<feature type="transmembrane region" description="Helical" evidence="6">
    <location>
        <begin position="233"/>
        <end position="255"/>
    </location>
</feature>
<feature type="domain" description="Major facilitator superfamily (MFS) profile" evidence="7">
    <location>
        <begin position="20"/>
        <end position="466"/>
    </location>
</feature>
<keyword evidence="2 6" id="KW-0812">Transmembrane</keyword>
<feature type="transmembrane region" description="Helical" evidence="6">
    <location>
        <begin position="275"/>
        <end position="299"/>
    </location>
</feature>
<sequence length="492" mass="48762">MRSQPDGPAPRRSASGSGATLVIASAATFLALVVFTSTLATMPATAAALGAGAEGQAWILSSMSIGLGVALLPAGAVADDLGRRRALVLGAVVLAVGSVLCAVAPSTAVLVAGRIVAGVGAAALVAASLGLIGHAFPAGTPHAPRASGIWGASLGAGIAVGPLLATGSEALAGWTAEYWIEAVLAVGLAVAARLGVEESRAATPRPLDLPGVALLAVGIALLLTGLVEARTGVFRPAPVGLVVGGLLVLGGWLLVERRRRDPMLDPALFRSPRFLAMMLAALATGMGIISTTSVLLSVAERGLRTSALTAAVMLLAWSVTSVVTSLLARRLPTSISGRLQMAVSLLVVAAGQALLLGAAPDSSVWRFVPGLFVAGVASGVLNAAFGREAVASVPAGRAAMGSGANNTARYVGSAIGTTVVAVVTTRPGLPPGPAGLLGGFDDAVLVAGTFSLLGAIAVFLCRPRGHRDEQADSNHGQGSARRDPGPSEAAVP</sequence>
<proteinExistence type="predicted"/>
<dbReference type="PROSITE" id="PS50850">
    <property type="entry name" value="MFS"/>
    <property type="match status" value="1"/>
</dbReference>
<gene>
    <name evidence="8" type="ORF">WCD74_06230</name>
</gene>
<dbReference type="Proteomes" id="UP001385809">
    <property type="component" value="Unassembled WGS sequence"/>
</dbReference>
<evidence type="ECO:0000256" key="2">
    <source>
        <dbReference type="ARBA" id="ARBA00022692"/>
    </source>
</evidence>
<evidence type="ECO:0000256" key="3">
    <source>
        <dbReference type="ARBA" id="ARBA00022989"/>
    </source>
</evidence>
<dbReference type="InterPro" id="IPR020846">
    <property type="entry name" value="MFS_dom"/>
</dbReference>
<protein>
    <submittedName>
        <fullName evidence="8">MFS transporter</fullName>
    </submittedName>
</protein>
<evidence type="ECO:0000256" key="6">
    <source>
        <dbReference type="SAM" id="Phobius"/>
    </source>
</evidence>
<evidence type="ECO:0000256" key="4">
    <source>
        <dbReference type="ARBA" id="ARBA00023136"/>
    </source>
</evidence>
<feature type="region of interest" description="Disordered" evidence="5">
    <location>
        <begin position="466"/>
        <end position="492"/>
    </location>
</feature>
<dbReference type="InterPro" id="IPR011701">
    <property type="entry name" value="MFS"/>
</dbReference>
<feature type="transmembrane region" description="Helical" evidence="6">
    <location>
        <begin position="339"/>
        <end position="358"/>
    </location>
</feature>
<dbReference type="Pfam" id="PF07690">
    <property type="entry name" value="MFS_1"/>
    <property type="match status" value="1"/>
</dbReference>
<name>A0ABU8MJH2_9PSEU</name>
<feature type="transmembrane region" description="Helical" evidence="6">
    <location>
        <begin position="364"/>
        <end position="386"/>
    </location>
</feature>
<keyword evidence="4 6" id="KW-0472">Membrane</keyword>
<evidence type="ECO:0000313" key="9">
    <source>
        <dbReference type="Proteomes" id="UP001385809"/>
    </source>
</evidence>
<dbReference type="EMBL" id="JBBEGN010000002">
    <property type="protein sequence ID" value="MEJ2867356.1"/>
    <property type="molecule type" value="Genomic_DNA"/>
</dbReference>
<accession>A0ABU8MJH2</accession>
<evidence type="ECO:0000313" key="8">
    <source>
        <dbReference type="EMBL" id="MEJ2867356.1"/>
    </source>
</evidence>
<evidence type="ECO:0000259" key="7">
    <source>
        <dbReference type="PROSITE" id="PS50850"/>
    </source>
</evidence>
<evidence type="ECO:0000256" key="5">
    <source>
        <dbReference type="SAM" id="MobiDB-lite"/>
    </source>
</evidence>
<dbReference type="PANTHER" id="PTHR42718">
    <property type="entry name" value="MAJOR FACILITATOR SUPERFAMILY MULTIDRUG TRANSPORTER MFSC"/>
    <property type="match status" value="1"/>
</dbReference>
<organism evidence="8 9">
    <name type="scientific">Actinomycetospora aurantiaca</name>
    <dbReference type="NCBI Taxonomy" id="3129233"/>
    <lineage>
        <taxon>Bacteria</taxon>
        <taxon>Bacillati</taxon>
        <taxon>Actinomycetota</taxon>
        <taxon>Actinomycetes</taxon>
        <taxon>Pseudonocardiales</taxon>
        <taxon>Pseudonocardiaceae</taxon>
        <taxon>Actinomycetospora</taxon>
    </lineage>
</organism>
<feature type="transmembrane region" description="Helical" evidence="6">
    <location>
        <begin position="443"/>
        <end position="461"/>
    </location>
</feature>
<comment type="subcellular location">
    <subcellularLocation>
        <location evidence="1">Cell membrane</location>
        <topology evidence="1">Multi-pass membrane protein</topology>
    </subcellularLocation>
</comment>